<evidence type="ECO:0000313" key="3">
    <source>
        <dbReference type="Proteomes" id="UP000177006"/>
    </source>
</evidence>
<dbReference type="Gene3D" id="3.40.50.880">
    <property type="match status" value="1"/>
</dbReference>
<dbReference type="PANTHER" id="PTHR48094:SF12">
    <property type="entry name" value="PARKINSON DISEASE PROTEIN 7 HOMOLOG"/>
    <property type="match status" value="1"/>
</dbReference>
<protein>
    <recommendedName>
        <fullName evidence="1">DJ-1/PfpI domain-containing protein</fullName>
    </recommendedName>
</protein>
<dbReference type="GO" id="GO:0005737">
    <property type="term" value="C:cytoplasm"/>
    <property type="evidence" value="ECO:0007669"/>
    <property type="project" value="TreeGrafter"/>
</dbReference>
<dbReference type="InterPro" id="IPR029062">
    <property type="entry name" value="Class_I_gatase-like"/>
</dbReference>
<evidence type="ECO:0000313" key="2">
    <source>
        <dbReference type="EMBL" id="OGD61837.1"/>
    </source>
</evidence>
<reference evidence="2 3" key="1">
    <citation type="journal article" date="2016" name="Nat. Commun.">
        <title>Thousands of microbial genomes shed light on interconnected biogeochemical processes in an aquifer system.</title>
        <authorList>
            <person name="Anantharaman K."/>
            <person name="Brown C.T."/>
            <person name="Hug L.A."/>
            <person name="Sharon I."/>
            <person name="Castelle C.J."/>
            <person name="Probst A.J."/>
            <person name="Thomas B.C."/>
            <person name="Singh A."/>
            <person name="Wilkins M.J."/>
            <person name="Karaoz U."/>
            <person name="Brodie E.L."/>
            <person name="Williams K.H."/>
            <person name="Hubbard S.S."/>
            <person name="Banfield J.F."/>
        </authorList>
    </citation>
    <scope>NUCLEOTIDE SEQUENCE [LARGE SCALE GENOMIC DNA]</scope>
</reference>
<name>A0A1F5E337_9BACT</name>
<organism evidence="2 3">
    <name type="scientific">Candidatus Beckwithbacteria bacterium RBG_13_42_9</name>
    <dbReference type="NCBI Taxonomy" id="1797457"/>
    <lineage>
        <taxon>Bacteria</taxon>
        <taxon>Candidatus Beckwithiibacteriota</taxon>
    </lineage>
</organism>
<accession>A0A1F5E337</accession>
<dbReference type="SUPFAM" id="SSF52317">
    <property type="entry name" value="Class I glutamine amidotransferase-like"/>
    <property type="match status" value="1"/>
</dbReference>
<dbReference type="Proteomes" id="UP000177006">
    <property type="component" value="Unassembled WGS sequence"/>
</dbReference>
<gene>
    <name evidence="2" type="ORF">A2160_00900</name>
</gene>
<proteinExistence type="predicted"/>
<evidence type="ECO:0000259" key="1">
    <source>
        <dbReference type="Pfam" id="PF01965"/>
    </source>
</evidence>
<feature type="domain" description="DJ-1/PfpI" evidence="1">
    <location>
        <begin position="7"/>
        <end position="145"/>
    </location>
</feature>
<sequence length="145" mass="15384">MGSLSGKRVVIVIAPQNFQDEEYFQPKVILQASGAVVDTTAKTKEEEATGTKGGKARIDLPLSRVSPKDYHGIIFVGGPGVKVYFRDQELLKLAKEFSSAKKMVGASGIAPTILGNAGILKGKKVTVLASQTNKLASHQATVTDK</sequence>
<dbReference type="InterPro" id="IPR002818">
    <property type="entry name" value="DJ-1/PfpI"/>
</dbReference>
<dbReference type="Pfam" id="PF01965">
    <property type="entry name" value="DJ-1_PfpI"/>
    <property type="match status" value="1"/>
</dbReference>
<dbReference type="InterPro" id="IPR050325">
    <property type="entry name" value="Prot/Nucl_acid_deglycase"/>
</dbReference>
<dbReference type="AlphaFoldDB" id="A0A1F5E337"/>
<dbReference type="PANTHER" id="PTHR48094">
    <property type="entry name" value="PROTEIN/NUCLEIC ACID DEGLYCASE DJ-1-RELATED"/>
    <property type="match status" value="1"/>
</dbReference>
<dbReference type="EMBL" id="MEZK01000031">
    <property type="protein sequence ID" value="OGD61837.1"/>
    <property type="molecule type" value="Genomic_DNA"/>
</dbReference>
<dbReference type="STRING" id="1797457.A2160_00900"/>
<comment type="caution">
    <text evidence="2">The sequence shown here is derived from an EMBL/GenBank/DDBJ whole genome shotgun (WGS) entry which is preliminary data.</text>
</comment>